<dbReference type="EMBL" id="CP076723">
    <property type="protein sequence ID" value="QWV93951.1"/>
    <property type="molecule type" value="Genomic_DNA"/>
</dbReference>
<dbReference type="PANTHER" id="PTHR11228:SF7">
    <property type="entry name" value="PQQA PEPTIDE CYCLASE"/>
    <property type="match status" value="1"/>
</dbReference>
<dbReference type="Pfam" id="PF13186">
    <property type="entry name" value="SPASM"/>
    <property type="match status" value="1"/>
</dbReference>
<dbReference type="SFLD" id="SFLDG01387">
    <property type="entry name" value="BtrN-like_SPASM_domain_contain"/>
    <property type="match status" value="1"/>
</dbReference>
<dbReference type="Pfam" id="PF04055">
    <property type="entry name" value="Radical_SAM"/>
    <property type="match status" value="1"/>
</dbReference>
<dbReference type="SFLD" id="SFLDG01067">
    <property type="entry name" value="SPASM/twitch_domain_containing"/>
    <property type="match status" value="1"/>
</dbReference>
<dbReference type="Proteomes" id="UP000683557">
    <property type="component" value="Chromosome"/>
</dbReference>
<proteinExistence type="predicted"/>
<dbReference type="InterPro" id="IPR007197">
    <property type="entry name" value="rSAM"/>
</dbReference>
<protein>
    <submittedName>
        <fullName evidence="4">Radical SAM protein</fullName>
    </submittedName>
</protein>
<dbReference type="RefSeq" id="WP_216800685.1">
    <property type="nucleotide sequence ID" value="NZ_CP076723.1"/>
</dbReference>
<dbReference type="PROSITE" id="PS51918">
    <property type="entry name" value="RADICAL_SAM"/>
    <property type="match status" value="1"/>
</dbReference>
<feature type="domain" description="Radical SAM core" evidence="3">
    <location>
        <begin position="33"/>
        <end position="253"/>
    </location>
</feature>
<gene>
    <name evidence="4" type="ORF">KP004_01805</name>
</gene>
<keyword evidence="2" id="KW-0004">4Fe-4S</keyword>
<keyword evidence="2" id="KW-0408">Iron</keyword>
<reference evidence="4 5" key="1">
    <citation type="submission" date="2021-06" db="EMBL/GenBank/DDBJ databases">
        <title>Gemonas diversity in paddy soil.</title>
        <authorList>
            <person name="Liu G."/>
        </authorList>
    </citation>
    <scope>NUCLEOTIDE SEQUENCE [LARGE SCALE GENOMIC DNA]</scope>
    <source>
        <strain evidence="4 5">RG10</strain>
    </source>
</reference>
<dbReference type="CDD" id="cd21109">
    <property type="entry name" value="SPASM"/>
    <property type="match status" value="1"/>
</dbReference>
<evidence type="ECO:0000256" key="2">
    <source>
        <dbReference type="ARBA" id="ARBA00022485"/>
    </source>
</evidence>
<dbReference type="PANTHER" id="PTHR11228">
    <property type="entry name" value="RADICAL SAM DOMAIN PROTEIN"/>
    <property type="match status" value="1"/>
</dbReference>
<dbReference type="SFLD" id="SFLDS00029">
    <property type="entry name" value="Radical_SAM"/>
    <property type="match status" value="1"/>
</dbReference>
<evidence type="ECO:0000313" key="5">
    <source>
        <dbReference type="Proteomes" id="UP000683557"/>
    </source>
</evidence>
<comment type="cofactor">
    <cofactor evidence="1">
        <name>[4Fe-4S] cluster</name>
        <dbReference type="ChEBI" id="CHEBI:49883"/>
    </cofactor>
</comment>
<accession>A0ABX8J7F6</accession>
<evidence type="ECO:0000256" key="1">
    <source>
        <dbReference type="ARBA" id="ARBA00001966"/>
    </source>
</evidence>
<evidence type="ECO:0000313" key="4">
    <source>
        <dbReference type="EMBL" id="QWV93951.1"/>
    </source>
</evidence>
<evidence type="ECO:0000259" key="3">
    <source>
        <dbReference type="PROSITE" id="PS51918"/>
    </source>
</evidence>
<dbReference type="InterPro" id="IPR034391">
    <property type="entry name" value="AdoMet-like_SPASM_containing"/>
</dbReference>
<organism evidence="4 5">
    <name type="scientific">Geomonas oryzisoli</name>
    <dbReference type="NCBI Taxonomy" id="2847992"/>
    <lineage>
        <taxon>Bacteria</taxon>
        <taxon>Pseudomonadati</taxon>
        <taxon>Thermodesulfobacteriota</taxon>
        <taxon>Desulfuromonadia</taxon>
        <taxon>Geobacterales</taxon>
        <taxon>Geobacteraceae</taxon>
        <taxon>Geomonas</taxon>
    </lineage>
</organism>
<sequence>MRHKSIIKRMTGRRLLNCILLCTELKARKTHLKSSPIIARINTYPLCNLKCPACQRIAKSTTASATGMMTLTQYREILDKIAAHLLLVVLYDEGEPLLHPELPQIIRYTASRNISTSISTNLSMPLSDKYLLDLMTSGLDRMTVSMDGMTQETYARYRIGGDIAMLKANLERLLRLRKQTGSKTRVEVQFLDFGFNAHEKSDVKEYAARVGADDFRALPSSIYGLEEYLADRSKTLSERDHLRRGCLDVWSIAHISSDGRLFPCDFGEDSGMPAVGNLFREDFATLWNKPRMTAIRAYFKGTDGSFDTSICMRCPSTNEAPFFLR</sequence>
<keyword evidence="2" id="KW-0479">Metal-binding</keyword>
<dbReference type="InterPro" id="IPR050377">
    <property type="entry name" value="Radical_SAM_PqqE_MftC-like"/>
</dbReference>
<keyword evidence="5" id="KW-1185">Reference proteome</keyword>
<dbReference type="InterPro" id="IPR023885">
    <property type="entry name" value="4Fe4S-binding_SPASM_dom"/>
</dbReference>
<dbReference type="CDD" id="cd01335">
    <property type="entry name" value="Radical_SAM"/>
    <property type="match status" value="1"/>
</dbReference>
<name>A0ABX8J7F6_9BACT</name>
<keyword evidence="2" id="KW-0411">Iron-sulfur</keyword>